<proteinExistence type="predicted"/>
<evidence type="ECO:0000256" key="1">
    <source>
        <dbReference type="SAM" id="MobiDB-lite"/>
    </source>
</evidence>
<feature type="transmembrane region" description="Helical" evidence="2">
    <location>
        <begin position="15"/>
        <end position="36"/>
    </location>
</feature>
<protein>
    <submittedName>
        <fullName evidence="3">Zcchc10 protein</fullName>
    </submittedName>
</protein>
<feature type="transmembrane region" description="Helical" evidence="2">
    <location>
        <begin position="215"/>
        <end position="232"/>
    </location>
</feature>
<keyword evidence="2" id="KW-0812">Transmembrane</keyword>
<comment type="caution">
    <text evidence="3">The sequence shown here is derived from an EMBL/GenBank/DDBJ whole genome shotgun (WGS) entry which is preliminary data.</text>
</comment>
<dbReference type="AlphaFoldDB" id="A0AAV7Y813"/>
<feature type="transmembrane region" description="Helical" evidence="2">
    <location>
        <begin position="244"/>
        <end position="264"/>
    </location>
</feature>
<organism evidence="3 4">
    <name type="scientific">Anaeramoeba flamelloides</name>
    <dbReference type="NCBI Taxonomy" id="1746091"/>
    <lineage>
        <taxon>Eukaryota</taxon>
        <taxon>Metamonada</taxon>
        <taxon>Anaeramoebidae</taxon>
        <taxon>Anaeramoeba</taxon>
    </lineage>
</organism>
<dbReference type="Proteomes" id="UP001146793">
    <property type="component" value="Unassembled WGS sequence"/>
</dbReference>
<dbReference type="EMBL" id="JANTQA010000076">
    <property type="protein sequence ID" value="KAJ3423654.1"/>
    <property type="molecule type" value="Genomic_DNA"/>
</dbReference>
<evidence type="ECO:0000313" key="4">
    <source>
        <dbReference type="Proteomes" id="UP001146793"/>
    </source>
</evidence>
<feature type="transmembrane region" description="Helical" evidence="2">
    <location>
        <begin position="162"/>
        <end position="186"/>
    </location>
</feature>
<gene>
    <name evidence="3" type="ORF">M0812_30187</name>
</gene>
<feature type="compositionally biased region" description="Low complexity" evidence="1">
    <location>
        <begin position="314"/>
        <end position="329"/>
    </location>
</feature>
<feature type="transmembrane region" description="Helical" evidence="2">
    <location>
        <begin position="80"/>
        <end position="101"/>
    </location>
</feature>
<reference evidence="3" key="1">
    <citation type="submission" date="2022-08" db="EMBL/GenBank/DDBJ databases">
        <title>Novel sulphate-reducing endosymbionts in the free-living metamonad Anaeramoeba.</title>
        <authorList>
            <person name="Jerlstrom-Hultqvist J."/>
            <person name="Cepicka I."/>
            <person name="Gallot-Lavallee L."/>
            <person name="Salas-Leiva D."/>
            <person name="Curtis B.A."/>
            <person name="Zahonova K."/>
            <person name="Pipaliya S."/>
            <person name="Dacks J."/>
            <person name="Roger A.J."/>
        </authorList>
    </citation>
    <scope>NUCLEOTIDE SEQUENCE</scope>
    <source>
        <strain evidence="3">Busselton2</strain>
    </source>
</reference>
<sequence length="329" mass="37137">MALDKDVVTEKVSKVMVAFASIFLTWYVITLGRFVLLKKKGNSKVDPWIKASSFTTTALFFWVLYFITNLAEGHEIIVTLFYSISNVFGILAIAYFVYFWIKGSVLLSFDWDDFCKNKFKVTLKTIRKSYVVFNVIFVAVFILQIVNSILTSVQDKESTALSTISSLISVIIVLALFFWALVGIVYTHKFTKILKNIDKSDNIGLLRIITKMMKYICWYHIFFIIVFLLVLGGTTNMEEGTKTLITKIVPNFCLLVSLSVRLALYEVLLKNYKHVEIPNTQNPSDNKSSGDDIKSNESGSSRSPKSSDSDSSKSLDSSKPSNSSDVELN</sequence>
<feature type="transmembrane region" description="Helical" evidence="2">
    <location>
        <begin position="130"/>
        <end position="150"/>
    </location>
</feature>
<feature type="region of interest" description="Disordered" evidence="1">
    <location>
        <begin position="279"/>
        <end position="329"/>
    </location>
</feature>
<keyword evidence="2" id="KW-1133">Transmembrane helix</keyword>
<evidence type="ECO:0000313" key="3">
    <source>
        <dbReference type="EMBL" id="KAJ3423654.1"/>
    </source>
</evidence>
<keyword evidence="2" id="KW-0472">Membrane</keyword>
<accession>A0AAV7Y813</accession>
<name>A0AAV7Y813_9EUKA</name>
<evidence type="ECO:0000256" key="2">
    <source>
        <dbReference type="SAM" id="Phobius"/>
    </source>
</evidence>